<evidence type="ECO:0000313" key="8">
    <source>
        <dbReference type="EMBL" id="PWJ85653.1"/>
    </source>
</evidence>
<dbReference type="SUPFAM" id="SSF81342">
    <property type="entry name" value="Transmembrane di-heme cytochromes"/>
    <property type="match status" value="1"/>
</dbReference>
<dbReference type="OrthoDB" id="9781740at2"/>
<feature type="transmembrane region" description="Helical" evidence="6">
    <location>
        <begin position="36"/>
        <end position="53"/>
    </location>
</feature>
<dbReference type="STRING" id="1192868.GCA_000304395_01514"/>
<comment type="caution">
    <text evidence="8">The sequence shown here is derived from an EMBL/GenBank/DDBJ whole genome shotgun (WGS) entry which is preliminary data.</text>
</comment>
<evidence type="ECO:0000256" key="5">
    <source>
        <dbReference type="ARBA" id="ARBA00023136"/>
    </source>
</evidence>
<dbReference type="GO" id="GO:0022904">
    <property type="term" value="P:respiratory electron transport chain"/>
    <property type="evidence" value="ECO:0007669"/>
    <property type="project" value="InterPro"/>
</dbReference>
<dbReference type="RefSeq" id="WP_109611667.1">
    <property type="nucleotide sequence ID" value="NZ_QGGG01000002.1"/>
</dbReference>
<dbReference type="PANTHER" id="PTHR30485">
    <property type="entry name" value="NI/FE-HYDROGENASE 1 B-TYPE CYTOCHROME SUBUNIT"/>
    <property type="match status" value="1"/>
</dbReference>
<evidence type="ECO:0000256" key="1">
    <source>
        <dbReference type="ARBA" id="ARBA00004651"/>
    </source>
</evidence>
<accession>A0A316C8W0</accession>
<feature type="transmembrane region" description="Helical" evidence="6">
    <location>
        <begin position="133"/>
        <end position="155"/>
    </location>
</feature>
<sequence length="288" mass="32249">MRSAAFTQAQPGAEETPGRTGELVYRQSAWTRLTHWLWAIALFLLLLSGLQIFNAHPALYIGDQSGFGFDNSVLKFSAENTPTGPKGYTDLFGHRFDTTGVLGLSGPAYNPEARAFPAWVTIPSYRDLATGRVIHFFFAWVLSATLLLWLIGSLVNGHVRRDLFPRGEDFRHLPSDIADHARLRFHHTDHYNTLQKFSYGSVLFILLPLMILTGLAMSPSMDAAVPFLTDMLGGRQTARTIHFTVMLLLVLFFIVHILMVLAAGPINELRSMITGWYRTDPTDKSKEP</sequence>
<name>A0A316C8W0_PSESE</name>
<proteinExistence type="predicted"/>
<dbReference type="GO" id="GO:0009055">
    <property type="term" value="F:electron transfer activity"/>
    <property type="evidence" value="ECO:0007669"/>
    <property type="project" value="InterPro"/>
</dbReference>
<keyword evidence="4 6" id="KW-1133">Transmembrane helix</keyword>
<evidence type="ECO:0000256" key="3">
    <source>
        <dbReference type="ARBA" id="ARBA00022692"/>
    </source>
</evidence>
<dbReference type="PANTHER" id="PTHR30485:SF1">
    <property type="entry name" value="CYTOCHROME YDHU-RELATED"/>
    <property type="match status" value="1"/>
</dbReference>
<keyword evidence="3 6" id="KW-0812">Transmembrane</keyword>
<dbReference type="Proteomes" id="UP000245396">
    <property type="component" value="Unassembled WGS sequence"/>
</dbReference>
<dbReference type="InterPro" id="IPR016174">
    <property type="entry name" value="Di-haem_cyt_TM"/>
</dbReference>
<dbReference type="InterPro" id="IPR011577">
    <property type="entry name" value="Cyt_b561_bac/Ni-Hgenase"/>
</dbReference>
<evidence type="ECO:0000313" key="9">
    <source>
        <dbReference type="Proteomes" id="UP000245396"/>
    </source>
</evidence>
<dbReference type="AlphaFoldDB" id="A0A316C8W0"/>
<gene>
    <name evidence="8" type="ORF">C7441_10297</name>
</gene>
<dbReference type="InterPro" id="IPR051542">
    <property type="entry name" value="Hydrogenase_cytochrome"/>
</dbReference>
<dbReference type="EMBL" id="QGGG01000002">
    <property type="protein sequence ID" value="PWJ85653.1"/>
    <property type="molecule type" value="Genomic_DNA"/>
</dbReference>
<comment type="subcellular location">
    <subcellularLocation>
        <location evidence="1">Cell membrane</location>
        <topology evidence="1">Multi-pass membrane protein</topology>
    </subcellularLocation>
</comment>
<feature type="domain" description="Cytochrome b561 bacterial/Ni-hydrogenase" evidence="7">
    <location>
        <begin position="26"/>
        <end position="275"/>
    </location>
</feature>
<dbReference type="Gene3D" id="1.20.950.20">
    <property type="entry name" value="Transmembrane di-heme cytochromes, Chain C"/>
    <property type="match status" value="1"/>
</dbReference>
<dbReference type="Pfam" id="PF01292">
    <property type="entry name" value="Ni_hydr_CYTB"/>
    <property type="match status" value="1"/>
</dbReference>
<protein>
    <submittedName>
        <fullName evidence="8">Thiosulfate reductase cytochrome b subunit</fullName>
    </submittedName>
</protein>
<keyword evidence="5 6" id="KW-0472">Membrane</keyword>
<evidence type="ECO:0000256" key="4">
    <source>
        <dbReference type="ARBA" id="ARBA00022989"/>
    </source>
</evidence>
<feature type="transmembrane region" description="Helical" evidence="6">
    <location>
        <begin position="202"/>
        <end position="221"/>
    </location>
</feature>
<dbReference type="GO" id="GO:0020037">
    <property type="term" value="F:heme binding"/>
    <property type="evidence" value="ECO:0007669"/>
    <property type="project" value="TreeGrafter"/>
</dbReference>
<keyword evidence="9" id="KW-1185">Reference proteome</keyword>
<organism evidence="8 9">
    <name type="scientific">Pseudaminobacter salicylatoxidans</name>
    <dbReference type="NCBI Taxonomy" id="93369"/>
    <lineage>
        <taxon>Bacteria</taxon>
        <taxon>Pseudomonadati</taxon>
        <taxon>Pseudomonadota</taxon>
        <taxon>Alphaproteobacteria</taxon>
        <taxon>Hyphomicrobiales</taxon>
        <taxon>Phyllobacteriaceae</taxon>
        <taxon>Pseudaminobacter</taxon>
    </lineage>
</organism>
<reference evidence="8 9" key="1">
    <citation type="submission" date="2018-05" db="EMBL/GenBank/DDBJ databases">
        <title>Genomic Encyclopedia of Type Strains, Phase IV (KMG-IV): sequencing the most valuable type-strain genomes for metagenomic binning, comparative biology and taxonomic classification.</title>
        <authorList>
            <person name="Goeker M."/>
        </authorList>
    </citation>
    <scope>NUCLEOTIDE SEQUENCE [LARGE SCALE GENOMIC DNA]</scope>
    <source>
        <strain evidence="8 9">DSM 6986</strain>
    </source>
</reference>
<evidence type="ECO:0000259" key="7">
    <source>
        <dbReference type="Pfam" id="PF01292"/>
    </source>
</evidence>
<evidence type="ECO:0000256" key="2">
    <source>
        <dbReference type="ARBA" id="ARBA00022475"/>
    </source>
</evidence>
<feature type="transmembrane region" description="Helical" evidence="6">
    <location>
        <begin position="241"/>
        <end position="263"/>
    </location>
</feature>
<keyword evidence="2" id="KW-1003">Cell membrane</keyword>
<dbReference type="GO" id="GO:0005886">
    <property type="term" value="C:plasma membrane"/>
    <property type="evidence" value="ECO:0007669"/>
    <property type="project" value="UniProtKB-SubCell"/>
</dbReference>
<evidence type="ECO:0000256" key="6">
    <source>
        <dbReference type="SAM" id="Phobius"/>
    </source>
</evidence>